<keyword evidence="1" id="KW-0997">Cell inner membrane</keyword>
<evidence type="ECO:0000313" key="2">
    <source>
        <dbReference type="EMBL" id="GGE46875.1"/>
    </source>
</evidence>
<dbReference type="AlphaFoldDB" id="A0A917AER4"/>
<comment type="similarity">
    <text evidence="1">Belongs to the AcsB/BcsB family.</text>
</comment>
<protein>
    <recommendedName>
        <fullName evidence="1">Cyclic di-GMP-binding protein</fullName>
    </recommendedName>
    <alternativeName>
        <fullName evidence="1">Cellulose synthase regulatory subunit</fullName>
    </alternativeName>
</protein>
<dbReference type="GO" id="GO:0030244">
    <property type="term" value="P:cellulose biosynthetic process"/>
    <property type="evidence" value="ECO:0007669"/>
    <property type="project" value="UniProtKB-KW"/>
</dbReference>
<gene>
    <name evidence="2" type="ORF">GCM10011360_37630</name>
</gene>
<keyword evidence="1" id="KW-1133">Transmembrane helix</keyword>
<dbReference type="Gene3D" id="2.60.120.260">
    <property type="entry name" value="Galactose-binding domain-like"/>
    <property type="match status" value="1"/>
</dbReference>
<feature type="transmembrane region" description="Helical" evidence="1">
    <location>
        <begin position="618"/>
        <end position="638"/>
    </location>
</feature>
<organism evidence="2 3">
    <name type="scientific">Primorskyibacter flagellatus</name>
    <dbReference type="NCBI Taxonomy" id="1387277"/>
    <lineage>
        <taxon>Bacteria</taxon>
        <taxon>Pseudomonadati</taxon>
        <taxon>Pseudomonadota</taxon>
        <taxon>Alphaproteobacteria</taxon>
        <taxon>Rhodobacterales</taxon>
        <taxon>Roseobacteraceae</taxon>
        <taxon>Primorskyibacter</taxon>
    </lineage>
</organism>
<keyword evidence="1" id="KW-0732">Signal</keyword>
<comment type="pathway">
    <text evidence="1">Glycan metabolism; bacterial cellulose biosynthesis.</text>
</comment>
<dbReference type="GO" id="GO:0005886">
    <property type="term" value="C:plasma membrane"/>
    <property type="evidence" value="ECO:0007669"/>
    <property type="project" value="UniProtKB-SubCell"/>
</dbReference>
<keyword evidence="1" id="KW-0135">Cellulose biosynthesis</keyword>
<dbReference type="InterPro" id="IPR018513">
    <property type="entry name" value="Cell_synthase_bac"/>
</dbReference>
<reference evidence="3" key="1">
    <citation type="journal article" date="2019" name="Int. J. Syst. Evol. Microbiol.">
        <title>The Global Catalogue of Microorganisms (GCM) 10K type strain sequencing project: providing services to taxonomists for standard genome sequencing and annotation.</title>
        <authorList>
            <consortium name="The Broad Institute Genomics Platform"/>
            <consortium name="The Broad Institute Genome Sequencing Center for Infectious Disease"/>
            <person name="Wu L."/>
            <person name="Ma J."/>
        </authorList>
    </citation>
    <scope>NUCLEOTIDE SEQUENCE [LARGE SCALE GENOMIC DNA]</scope>
    <source>
        <strain evidence="3">CGMCC 1.12664</strain>
    </source>
</reference>
<accession>A0A917AER4</accession>
<keyword evidence="1" id="KW-0812">Transmembrane</keyword>
<dbReference type="GO" id="GO:0006011">
    <property type="term" value="P:UDP-alpha-D-glucose metabolic process"/>
    <property type="evidence" value="ECO:0007669"/>
    <property type="project" value="InterPro"/>
</dbReference>
<feature type="chain" id="PRO_5038173351" description="Cyclic di-GMP-binding protein" evidence="1">
    <location>
        <begin position="21"/>
        <end position="651"/>
    </location>
</feature>
<comment type="subcellular location">
    <subcellularLocation>
        <location evidence="1">Cell inner membrane</location>
    </subcellularLocation>
</comment>
<evidence type="ECO:0000256" key="1">
    <source>
        <dbReference type="RuleBase" id="RU365021"/>
    </source>
</evidence>
<keyword evidence="3" id="KW-1185">Reference proteome</keyword>
<dbReference type="EMBL" id="BMFJ01000002">
    <property type="protein sequence ID" value="GGE46875.1"/>
    <property type="molecule type" value="Genomic_DNA"/>
</dbReference>
<comment type="function">
    <text evidence="1">Binds the cellulose synthase activator, bis-(3'-5') cyclic diguanylic acid (c-di-GMP).</text>
</comment>
<proteinExistence type="inferred from homology"/>
<dbReference type="Proteomes" id="UP000612855">
    <property type="component" value="Unassembled WGS sequence"/>
</dbReference>
<comment type="subunit">
    <text evidence="1">Tightly associated with the cellulose synthase catalytic subunit.</text>
</comment>
<feature type="signal peptide" evidence="1">
    <location>
        <begin position="1"/>
        <end position="20"/>
    </location>
</feature>
<dbReference type="RefSeq" id="WP_188479358.1">
    <property type="nucleotide sequence ID" value="NZ_BMFJ01000002.1"/>
</dbReference>
<sequence length="651" mass="67814">MTPTKALLAALAMMPITAQAQTSAPPAPESEATASAAPAEVDGIRRSITLADLGFGNGLSFRQLSGQNTVFVPIPDTAPLRGGTVTLDIRHGATVPVDRYIQVAIGGRPVATRALGNATETLRLEVEFQPSDVSGGFLSVGLTYSGAFTDRVCVDERASGDFVDIGPGSAVTMELDPAGITSPALFAGFRPAVTRVTLPEEPSLARLAVATRAAALFGAETGQVQFGAGAATEGPEWAEGAMTIGIAASGAQSEMAVDGSSGFPALQLRGSDPQVGLWQLASAWSGLAGGDTAITSAVDPADPSPDLLPLAGLSADLSPRDVVSTENVLVPFQSSDLPPGKTVASVDLVMAAALDAEGRGATASVYLNETLLGNRPLPDGVPERLSFDVPRGLIGRDNQLRIAIQRQPSGGECRFKPQGYPAQILPGSALRLTDADGRNSHFFTLRQDFGAGVQVVLDPALDMSFDEALPWITGVAGSMIPDRATILPRAELTAIEPGLPFLVISATAPGEDEPAITFDQGRVEIRNTNGEVMFAGESLERLGVAQIVTRAGQEGLWLRPGTGPAPAPSVDTPLILNRGDLALIGEEGLIVATSARTNPVLEVSYPDRTTLAQILAKYRPWIVGGAWVLLTLIVLIVFQRIYRSRRGTQGS</sequence>
<keyword evidence="1" id="KW-0973">c-di-GMP</keyword>
<evidence type="ECO:0000313" key="3">
    <source>
        <dbReference type="Proteomes" id="UP000612855"/>
    </source>
</evidence>
<name>A0A917AER4_9RHOB</name>
<comment type="caution">
    <text evidence="2">The sequence shown here is derived from an EMBL/GenBank/DDBJ whole genome shotgun (WGS) entry which is preliminary data.</text>
</comment>
<keyword evidence="1" id="KW-1003">Cell membrane</keyword>
<dbReference type="Pfam" id="PF03170">
    <property type="entry name" value="BcsB"/>
    <property type="match status" value="1"/>
</dbReference>
<keyword evidence="1" id="KW-0472">Membrane</keyword>